<sequence>MTARTELMAIAAEQDGYVTLDDARALGIAARDLQQLAYRGKIMREATGVYRFEEFPVTRAASFRFAVLWTGRPEAALSHDTALSLLELSDINPPKTHVTVGVGERIRRAGGVGIVVHNEDLASKDLGWWEGIRCVKPYTAIRQAIDTHVPFQLVNQAIGEARARGSITDAEQVTLRSRLEGER</sequence>
<feature type="domain" description="AbiEi antitoxin N-terminal" evidence="1">
    <location>
        <begin position="7"/>
        <end position="52"/>
    </location>
</feature>
<dbReference type="AlphaFoldDB" id="A0A9W6CZ65"/>
<evidence type="ECO:0000313" key="3">
    <source>
        <dbReference type="Proteomes" id="UP001144396"/>
    </source>
</evidence>
<protein>
    <recommendedName>
        <fullName evidence="1">AbiEi antitoxin N-terminal domain-containing protein</fullName>
    </recommendedName>
</protein>
<reference evidence="2" key="1">
    <citation type="submission" date="2022-12" db="EMBL/GenBank/DDBJ databases">
        <title>Reference genome sequencing for broad-spectrum identification of bacterial and archaeal isolates by mass spectrometry.</title>
        <authorList>
            <person name="Sekiguchi Y."/>
            <person name="Tourlousse D.M."/>
        </authorList>
    </citation>
    <scope>NUCLEOTIDE SEQUENCE</scope>
    <source>
        <strain evidence="2">14</strain>
    </source>
</reference>
<accession>A0A9W6CZ65</accession>
<keyword evidence="3" id="KW-1185">Reference proteome</keyword>
<dbReference type="InterPro" id="IPR025159">
    <property type="entry name" value="AbiEi_N"/>
</dbReference>
<evidence type="ECO:0000313" key="2">
    <source>
        <dbReference type="EMBL" id="GLI27907.1"/>
    </source>
</evidence>
<dbReference type="Proteomes" id="UP001144396">
    <property type="component" value="Unassembled WGS sequence"/>
</dbReference>
<proteinExistence type="predicted"/>
<comment type="caution">
    <text evidence="2">The sequence shown here is derived from an EMBL/GenBank/DDBJ whole genome shotgun (WGS) entry which is preliminary data.</text>
</comment>
<organism evidence="2 3">
    <name type="scientific">Agromyces rhizosphaerae</name>
    <dbReference type="NCBI Taxonomy" id="88374"/>
    <lineage>
        <taxon>Bacteria</taxon>
        <taxon>Bacillati</taxon>
        <taxon>Actinomycetota</taxon>
        <taxon>Actinomycetes</taxon>
        <taxon>Micrococcales</taxon>
        <taxon>Microbacteriaceae</taxon>
        <taxon>Agromyces</taxon>
    </lineage>
</organism>
<gene>
    <name evidence="2" type="ORF">ARHIZOSPH14_21490</name>
</gene>
<name>A0A9W6CZ65_9MICO</name>
<dbReference type="EMBL" id="BSDP01000001">
    <property type="protein sequence ID" value="GLI27907.1"/>
    <property type="molecule type" value="Genomic_DNA"/>
</dbReference>
<evidence type="ECO:0000259" key="1">
    <source>
        <dbReference type="Pfam" id="PF13338"/>
    </source>
</evidence>
<dbReference type="Pfam" id="PF13338">
    <property type="entry name" value="AbiEi_4"/>
    <property type="match status" value="1"/>
</dbReference>